<dbReference type="EMBL" id="BONI01000064">
    <property type="protein sequence ID" value="GIG09419.1"/>
    <property type="molecule type" value="Genomic_DNA"/>
</dbReference>
<dbReference type="Proteomes" id="UP000630887">
    <property type="component" value="Unassembled WGS sequence"/>
</dbReference>
<keyword evidence="4 5" id="KW-0408">Iron</keyword>
<protein>
    <submittedName>
        <fullName evidence="8">Cytochrome P450</fullName>
    </submittedName>
</protein>
<sequence length="433" mass="47520">MAEAEQRNRPPGPRGHWLMGNTPAYDDDRIGFLRRTHGEYGDVFAFDERTVFVTDPGTAHDVLARTNTDFLTELAPFDARPDLGDAAAEAGAWMSARRTVWPGLNHTAAAAADARTVELLDELARPATAAEVDVLPLARAFTAYAVAEYCFGRDAAGLPELLADNLDITEPFTASSYQFPAWLPLPRHRRFFRVHRHTVRTLTGLVRRRRADIRPATPRDLLDFMLDADPAMPDGTVMATLRGILMGGHGIPAAAIVSIVRELALRPELVADLRAEAGDALPAARLPLAEAVVKEVLRLYPPVWLMTRTARTPTTLADWPLNPGDEVLLNPYLIHRDPRWWERPDEFDPGRWLTGRPAPRMAYLPFGAGPRVCVGSALAMRQLTLTTSRLAQAYTVESPNAASAAPRFHGRLAPAGLRARLAPTGRCPVTGAH</sequence>
<evidence type="ECO:0000256" key="4">
    <source>
        <dbReference type="ARBA" id="ARBA00023004"/>
    </source>
</evidence>
<reference evidence="8 9" key="1">
    <citation type="submission" date="2021-01" db="EMBL/GenBank/DDBJ databases">
        <title>Whole genome shotgun sequence of Catellatospora coxensis NBRC 107359.</title>
        <authorList>
            <person name="Komaki H."/>
            <person name="Tamura T."/>
        </authorList>
    </citation>
    <scope>NUCLEOTIDE SEQUENCE [LARGE SCALE GENOMIC DNA]</scope>
    <source>
        <strain evidence="8 9">NBRC 107359</strain>
    </source>
</reference>
<evidence type="ECO:0000256" key="7">
    <source>
        <dbReference type="SAM" id="MobiDB-lite"/>
    </source>
</evidence>
<dbReference type="GO" id="GO:0020037">
    <property type="term" value="F:heme binding"/>
    <property type="evidence" value="ECO:0007669"/>
    <property type="project" value="InterPro"/>
</dbReference>
<dbReference type="RefSeq" id="WP_203696353.1">
    <property type="nucleotide sequence ID" value="NZ_BAAALC010000002.1"/>
</dbReference>
<keyword evidence="6" id="KW-0503">Monooxygenase</keyword>
<evidence type="ECO:0000313" key="9">
    <source>
        <dbReference type="Proteomes" id="UP000630887"/>
    </source>
</evidence>
<dbReference type="Pfam" id="PF00067">
    <property type="entry name" value="p450"/>
    <property type="match status" value="1"/>
</dbReference>
<evidence type="ECO:0000256" key="2">
    <source>
        <dbReference type="ARBA" id="ARBA00010617"/>
    </source>
</evidence>
<dbReference type="InterPro" id="IPR036396">
    <property type="entry name" value="Cyt_P450_sf"/>
</dbReference>
<feature type="region of interest" description="Disordered" evidence="7">
    <location>
        <begin position="1"/>
        <end position="20"/>
    </location>
</feature>
<dbReference type="GO" id="GO:0016705">
    <property type="term" value="F:oxidoreductase activity, acting on paired donors, with incorporation or reduction of molecular oxygen"/>
    <property type="evidence" value="ECO:0007669"/>
    <property type="project" value="InterPro"/>
</dbReference>
<evidence type="ECO:0000256" key="6">
    <source>
        <dbReference type="RuleBase" id="RU000461"/>
    </source>
</evidence>
<comment type="cofactor">
    <cofactor evidence="1 5">
        <name>heme</name>
        <dbReference type="ChEBI" id="CHEBI:30413"/>
    </cofactor>
</comment>
<comment type="similarity">
    <text evidence="2 6">Belongs to the cytochrome P450 family.</text>
</comment>
<dbReference type="InterPro" id="IPR002403">
    <property type="entry name" value="Cyt_P450_E_grp-IV"/>
</dbReference>
<accession>A0A8J3L1B0</accession>
<dbReference type="InterPro" id="IPR050121">
    <property type="entry name" value="Cytochrome_P450_monoxygenase"/>
</dbReference>
<evidence type="ECO:0000256" key="5">
    <source>
        <dbReference type="PIRSR" id="PIRSR602403-1"/>
    </source>
</evidence>
<dbReference type="GO" id="GO:0004497">
    <property type="term" value="F:monooxygenase activity"/>
    <property type="evidence" value="ECO:0007669"/>
    <property type="project" value="UniProtKB-KW"/>
</dbReference>
<dbReference type="PANTHER" id="PTHR24305">
    <property type="entry name" value="CYTOCHROME P450"/>
    <property type="match status" value="1"/>
</dbReference>
<dbReference type="PROSITE" id="PS00086">
    <property type="entry name" value="CYTOCHROME_P450"/>
    <property type="match status" value="1"/>
</dbReference>
<dbReference type="PANTHER" id="PTHR24305:SF166">
    <property type="entry name" value="CYTOCHROME P450 12A4, MITOCHONDRIAL-RELATED"/>
    <property type="match status" value="1"/>
</dbReference>
<keyword evidence="3 5" id="KW-0479">Metal-binding</keyword>
<dbReference type="SUPFAM" id="SSF48264">
    <property type="entry name" value="Cytochrome P450"/>
    <property type="match status" value="1"/>
</dbReference>
<proteinExistence type="inferred from homology"/>
<dbReference type="Gene3D" id="1.10.630.10">
    <property type="entry name" value="Cytochrome P450"/>
    <property type="match status" value="1"/>
</dbReference>
<gene>
    <name evidence="8" type="ORF">Cco03nite_61190</name>
</gene>
<evidence type="ECO:0000256" key="1">
    <source>
        <dbReference type="ARBA" id="ARBA00001971"/>
    </source>
</evidence>
<dbReference type="GO" id="GO:0005506">
    <property type="term" value="F:iron ion binding"/>
    <property type="evidence" value="ECO:0007669"/>
    <property type="project" value="InterPro"/>
</dbReference>
<dbReference type="InterPro" id="IPR017972">
    <property type="entry name" value="Cyt_P450_CS"/>
</dbReference>
<evidence type="ECO:0000313" key="8">
    <source>
        <dbReference type="EMBL" id="GIG09419.1"/>
    </source>
</evidence>
<keyword evidence="5 6" id="KW-0349">Heme</keyword>
<organism evidence="8 9">
    <name type="scientific">Catellatospora coxensis</name>
    <dbReference type="NCBI Taxonomy" id="310354"/>
    <lineage>
        <taxon>Bacteria</taxon>
        <taxon>Bacillati</taxon>
        <taxon>Actinomycetota</taxon>
        <taxon>Actinomycetes</taxon>
        <taxon>Micromonosporales</taxon>
        <taxon>Micromonosporaceae</taxon>
        <taxon>Catellatospora</taxon>
    </lineage>
</organism>
<dbReference type="PRINTS" id="PR00465">
    <property type="entry name" value="EP450IV"/>
</dbReference>
<name>A0A8J3L1B0_9ACTN</name>
<dbReference type="InterPro" id="IPR001128">
    <property type="entry name" value="Cyt_P450"/>
</dbReference>
<comment type="caution">
    <text evidence="8">The sequence shown here is derived from an EMBL/GenBank/DDBJ whole genome shotgun (WGS) entry which is preliminary data.</text>
</comment>
<dbReference type="PRINTS" id="PR00385">
    <property type="entry name" value="P450"/>
</dbReference>
<keyword evidence="9" id="KW-1185">Reference proteome</keyword>
<evidence type="ECO:0000256" key="3">
    <source>
        <dbReference type="ARBA" id="ARBA00022723"/>
    </source>
</evidence>
<dbReference type="AlphaFoldDB" id="A0A8J3L1B0"/>
<keyword evidence="6" id="KW-0560">Oxidoreductase</keyword>
<feature type="binding site" description="axial binding residue" evidence="5">
    <location>
        <position position="373"/>
    </location>
    <ligand>
        <name>heme</name>
        <dbReference type="ChEBI" id="CHEBI:30413"/>
    </ligand>
    <ligandPart>
        <name>Fe</name>
        <dbReference type="ChEBI" id="CHEBI:18248"/>
    </ligandPart>
</feature>